<comment type="caution">
    <text evidence="1">The sequence shown here is derived from an EMBL/GenBank/DDBJ whole genome shotgun (WGS) entry which is preliminary data.</text>
</comment>
<proteinExistence type="predicted"/>
<dbReference type="AlphaFoldDB" id="A0AAN8FR51"/>
<dbReference type="EMBL" id="WIXE01003147">
    <property type="protein sequence ID" value="KAK5984206.1"/>
    <property type="molecule type" value="Genomic_DNA"/>
</dbReference>
<sequence>MAKRETTWVRCRTKGAMDLQRRVDAGSEGTVWSAKFGHLPSSVPRHVVWRIPRRLWDGDLRGWRQLPRPVVARFTSWLRYTA</sequence>
<name>A0AAN8FR51_TRICO</name>
<organism evidence="1 2">
    <name type="scientific">Trichostrongylus colubriformis</name>
    <name type="common">Black scour worm</name>
    <dbReference type="NCBI Taxonomy" id="6319"/>
    <lineage>
        <taxon>Eukaryota</taxon>
        <taxon>Metazoa</taxon>
        <taxon>Ecdysozoa</taxon>
        <taxon>Nematoda</taxon>
        <taxon>Chromadorea</taxon>
        <taxon>Rhabditida</taxon>
        <taxon>Rhabditina</taxon>
        <taxon>Rhabditomorpha</taxon>
        <taxon>Strongyloidea</taxon>
        <taxon>Trichostrongylidae</taxon>
        <taxon>Trichostrongylus</taxon>
    </lineage>
</organism>
<keyword evidence="2" id="KW-1185">Reference proteome</keyword>
<protein>
    <submittedName>
        <fullName evidence="1">Uncharacterized protein</fullName>
    </submittedName>
</protein>
<evidence type="ECO:0000313" key="2">
    <source>
        <dbReference type="Proteomes" id="UP001331761"/>
    </source>
</evidence>
<evidence type="ECO:0000313" key="1">
    <source>
        <dbReference type="EMBL" id="KAK5984206.1"/>
    </source>
</evidence>
<gene>
    <name evidence="1" type="ORF">GCK32_017776</name>
</gene>
<dbReference type="Proteomes" id="UP001331761">
    <property type="component" value="Unassembled WGS sequence"/>
</dbReference>
<reference evidence="1 2" key="1">
    <citation type="submission" date="2019-10" db="EMBL/GenBank/DDBJ databases">
        <title>Assembly and Annotation for the nematode Trichostrongylus colubriformis.</title>
        <authorList>
            <person name="Martin J."/>
        </authorList>
    </citation>
    <scope>NUCLEOTIDE SEQUENCE [LARGE SCALE GENOMIC DNA]</scope>
    <source>
        <strain evidence="1">G859</strain>
        <tissue evidence="1">Whole worm</tissue>
    </source>
</reference>
<accession>A0AAN8FR51</accession>